<protein>
    <recommendedName>
        <fullName evidence="4">Transmembrane protein</fullName>
    </recommendedName>
</protein>
<dbReference type="Proteomes" id="UP000615446">
    <property type="component" value="Unassembled WGS sequence"/>
</dbReference>
<feature type="transmembrane region" description="Helical" evidence="1">
    <location>
        <begin position="300"/>
        <end position="327"/>
    </location>
</feature>
<feature type="transmembrane region" description="Helical" evidence="1">
    <location>
        <begin position="168"/>
        <end position="189"/>
    </location>
</feature>
<dbReference type="AlphaFoldDB" id="A0A8H3QBL7"/>
<dbReference type="EMBL" id="BLAL01000005">
    <property type="protein sequence ID" value="GES72967.1"/>
    <property type="molecule type" value="Genomic_DNA"/>
</dbReference>
<proteinExistence type="predicted"/>
<gene>
    <name evidence="2" type="ORF">RCL2_000051100</name>
</gene>
<evidence type="ECO:0008006" key="4">
    <source>
        <dbReference type="Google" id="ProtNLM"/>
    </source>
</evidence>
<feature type="transmembrane region" description="Helical" evidence="1">
    <location>
        <begin position="119"/>
        <end position="139"/>
    </location>
</feature>
<keyword evidence="1" id="KW-0472">Membrane</keyword>
<evidence type="ECO:0000256" key="1">
    <source>
        <dbReference type="SAM" id="Phobius"/>
    </source>
</evidence>
<comment type="caution">
    <text evidence="2">The sequence shown here is derived from an EMBL/GenBank/DDBJ whole genome shotgun (WGS) entry which is preliminary data.</text>
</comment>
<reference evidence="2" key="1">
    <citation type="submission" date="2019-10" db="EMBL/GenBank/DDBJ databases">
        <title>Conservation and host-specific expression of non-tandemly repeated heterogenous ribosome RNA gene in arbuscular mycorrhizal fungi.</title>
        <authorList>
            <person name="Maeda T."/>
            <person name="Kobayashi Y."/>
            <person name="Nakagawa T."/>
            <person name="Ezawa T."/>
            <person name="Yamaguchi K."/>
            <person name="Bino T."/>
            <person name="Nishimoto Y."/>
            <person name="Shigenobu S."/>
            <person name="Kawaguchi M."/>
        </authorList>
    </citation>
    <scope>NUCLEOTIDE SEQUENCE</scope>
    <source>
        <strain evidence="2">HR1</strain>
    </source>
</reference>
<keyword evidence="1" id="KW-0812">Transmembrane</keyword>
<organism evidence="2 3">
    <name type="scientific">Rhizophagus clarus</name>
    <dbReference type="NCBI Taxonomy" id="94130"/>
    <lineage>
        <taxon>Eukaryota</taxon>
        <taxon>Fungi</taxon>
        <taxon>Fungi incertae sedis</taxon>
        <taxon>Mucoromycota</taxon>
        <taxon>Glomeromycotina</taxon>
        <taxon>Glomeromycetes</taxon>
        <taxon>Glomerales</taxon>
        <taxon>Glomeraceae</taxon>
        <taxon>Rhizophagus</taxon>
    </lineage>
</organism>
<feature type="transmembrane region" description="Helical" evidence="1">
    <location>
        <begin position="265"/>
        <end position="288"/>
    </location>
</feature>
<evidence type="ECO:0000313" key="3">
    <source>
        <dbReference type="Proteomes" id="UP000615446"/>
    </source>
</evidence>
<dbReference type="OrthoDB" id="2366403at2759"/>
<sequence length="375" mass="43255">MEFNKINHSFHSLKFLKFTSYCEWQYDLDSCDDAETFKILLLVASIINFIVSLTALISLYWKLKNRPSSPNNKLWKIHEWSSIDLILLWIIIYCLFRGLNTFITALDLLSDNVILRASFYEISFIPGIFVVLIYLSNIFRLIPKLSFDQTSNHDSNIKTICIPKDKQLTIIFWSLYIYTILSLFCLAIVKGYSINSTKRIFSIITILLNVIFALIRLFIGFCFIYYGRISVNLTSQSMKLAGIDDNDDSNHSDTLNKLHVHKMQIFNIVCGITFVIYSLITIVSLIFFKNLTNNHYFGIFYFFSLVFGTPLFTLILVIAIILPVLTFKKSPTFSDKGLIAEKFSRLRKMVSLKFLTSGSKYESKFGVPYPHSGVS</sequence>
<name>A0A8H3QBL7_9GLOM</name>
<keyword evidence="1" id="KW-1133">Transmembrane helix</keyword>
<accession>A0A8H3QBL7</accession>
<feature type="transmembrane region" description="Helical" evidence="1">
    <location>
        <begin position="82"/>
        <end position="99"/>
    </location>
</feature>
<feature type="transmembrane region" description="Helical" evidence="1">
    <location>
        <begin position="39"/>
        <end position="61"/>
    </location>
</feature>
<feature type="transmembrane region" description="Helical" evidence="1">
    <location>
        <begin position="201"/>
        <end position="226"/>
    </location>
</feature>
<evidence type="ECO:0000313" key="2">
    <source>
        <dbReference type="EMBL" id="GES72967.1"/>
    </source>
</evidence>